<protein>
    <submittedName>
        <fullName evidence="9">Radical SAM domain protein</fullName>
    </submittedName>
</protein>
<dbReference type="SFLD" id="SFLDF00326">
    <property type="entry name" value="5''-pyrrole_methytransferase"/>
    <property type="match status" value="1"/>
</dbReference>
<dbReference type="InterPro" id="IPR007197">
    <property type="entry name" value="rSAM"/>
</dbReference>
<dbReference type="InterPro" id="IPR058240">
    <property type="entry name" value="rSAM_sf"/>
</dbReference>
<dbReference type="RefSeq" id="WP_013278356.1">
    <property type="nucleotide sequence ID" value="NC_014378.1"/>
</dbReference>
<evidence type="ECO:0000256" key="6">
    <source>
        <dbReference type="ARBA" id="ARBA00023004"/>
    </source>
</evidence>
<dbReference type="NCBIfam" id="TIGR04190">
    <property type="entry name" value="B12_SAM_Ta0216"/>
    <property type="match status" value="1"/>
</dbReference>
<dbReference type="OrthoDB" id="9801424at2"/>
<dbReference type="InterPro" id="IPR036724">
    <property type="entry name" value="Cobalamin-bd_sf"/>
</dbReference>
<keyword evidence="2" id="KW-0489">Methyltransferase</keyword>
<dbReference type="SFLD" id="SFLDG01123">
    <property type="entry name" value="methyltransferase_(Class_B)"/>
    <property type="match status" value="1"/>
</dbReference>
<dbReference type="PANTHER" id="PTHR43409:SF7">
    <property type="entry name" value="BLL1977 PROTEIN"/>
    <property type="match status" value="1"/>
</dbReference>
<evidence type="ECO:0000259" key="8">
    <source>
        <dbReference type="PROSITE" id="PS51332"/>
    </source>
</evidence>
<dbReference type="InterPro" id="IPR023404">
    <property type="entry name" value="rSAM_horseshoe"/>
</dbReference>
<keyword evidence="7" id="KW-0411">Iron-sulfur</keyword>
<dbReference type="GO" id="GO:0003824">
    <property type="term" value="F:catalytic activity"/>
    <property type="evidence" value="ECO:0007669"/>
    <property type="project" value="InterPro"/>
</dbReference>
<dbReference type="SUPFAM" id="SSF102114">
    <property type="entry name" value="Radical SAM enzymes"/>
    <property type="match status" value="1"/>
</dbReference>
<dbReference type="Gene3D" id="3.80.30.20">
    <property type="entry name" value="tm_1862 like domain"/>
    <property type="match status" value="1"/>
</dbReference>
<dbReference type="GO" id="GO:0051536">
    <property type="term" value="F:iron-sulfur cluster binding"/>
    <property type="evidence" value="ECO:0007669"/>
    <property type="project" value="UniProtKB-KW"/>
</dbReference>
<dbReference type="PANTHER" id="PTHR43409">
    <property type="entry name" value="ANAEROBIC MAGNESIUM-PROTOPORPHYRIN IX MONOMETHYL ESTER CYCLASE-RELATED"/>
    <property type="match status" value="1"/>
</dbReference>
<dbReference type="InterPro" id="IPR026447">
    <property type="entry name" value="B12_SAM_Ta0216"/>
</dbReference>
<dbReference type="HOGENOM" id="CLU_478700_0_0_9"/>
<dbReference type="SUPFAM" id="SSF52242">
    <property type="entry name" value="Cobalamin (vitamin B12)-binding domain"/>
    <property type="match status" value="1"/>
</dbReference>
<name>D9QQX0_ACEAZ</name>
<dbReference type="InterPro" id="IPR006638">
    <property type="entry name" value="Elp3/MiaA/NifB-like_rSAM"/>
</dbReference>
<comment type="cofactor">
    <cofactor evidence="1">
        <name>[4Fe-4S] cluster</name>
        <dbReference type="ChEBI" id="CHEBI:49883"/>
    </cofactor>
</comment>
<keyword evidence="4" id="KW-0949">S-adenosyl-L-methionine</keyword>
<dbReference type="GO" id="GO:0031419">
    <property type="term" value="F:cobalamin binding"/>
    <property type="evidence" value="ECO:0007669"/>
    <property type="project" value="InterPro"/>
</dbReference>
<evidence type="ECO:0000256" key="2">
    <source>
        <dbReference type="ARBA" id="ARBA00022603"/>
    </source>
</evidence>
<keyword evidence="10" id="KW-1185">Reference proteome</keyword>
<dbReference type="GO" id="GO:0046872">
    <property type="term" value="F:metal ion binding"/>
    <property type="evidence" value="ECO:0007669"/>
    <property type="project" value="UniProtKB-KW"/>
</dbReference>
<dbReference type="STRING" id="574087.Acear_1401"/>
<feature type="domain" description="B12-binding" evidence="8">
    <location>
        <begin position="27"/>
        <end position="163"/>
    </location>
</feature>
<dbReference type="AlphaFoldDB" id="D9QQX0"/>
<evidence type="ECO:0000313" key="10">
    <source>
        <dbReference type="Proteomes" id="UP000001661"/>
    </source>
</evidence>
<evidence type="ECO:0000256" key="1">
    <source>
        <dbReference type="ARBA" id="ARBA00001966"/>
    </source>
</evidence>
<keyword evidence="6" id="KW-0408">Iron</keyword>
<dbReference type="Gene3D" id="3.40.50.280">
    <property type="entry name" value="Cobalamin-binding domain"/>
    <property type="match status" value="1"/>
</dbReference>
<evidence type="ECO:0000256" key="7">
    <source>
        <dbReference type="ARBA" id="ARBA00023014"/>
    </source>
</evidence>
<dbReference type="Pfam" id="PF04055">
    <property type="entry name" value="Radical_SAM"/>
    <property type="match status" value="1"/>
</dbReference>
<proteinExistence type="predicted"/>
<dbReference type="SFLD" id="SFLDG01082">
    <property type="entry name" value="B12-binding_domain_containing"/>
    <property type="match status" value="1"/>
</dbReference>
<evidence type="ECO:0000256" key="3">
    <source>
        <dbReference type="ARBA" id="ARBA00022679"/>
    </source>
</evidence>
<dbReference type="SFLD" id="SFLDS00029">
    <property type="entry name" value="Radical_SAM"/>
    <property type="match status" value="1"/>
</dbReference>
<dbReference type="InterPro" id="IPR034466">
    <property type="entry name" value="Methyltransferase_Class_B"/>
</dbReference>
<dbReference type="Pfam" id="PF02310">
    <property type="entry name" value="B12-binding"/>
    <property type="match status" value="1"/>
</dbReference>
<dbReference type="InterPro" id="IPR006158">
    <property type="entry name" value="Cobalamin-bd"/>
</dbReference>
<accession>D9QQX0</accession>
<evidence type="ECO:0000256" key="4">
    <source>
        <dbReference type="ARBA" id="ARBA00022691"/>
    </source>
</evidence>
<dbReference type="PROSITE" id="PS51332">
    <property type="entry name" value="B12_BINDING"/>
    <property type="match status" value="1"/>
</dbReference>
<dbReference type="EMBL" id="CP002105">
    <property type="protein sequence ID" value="ADL12911.1"/>
    <property type="molecule type" value="Genomic_DNA"/>
</dbReference>
<keyword evidence="5" id="KW-0479">Metal-binding</keyword>
<dbReference type="CDD" id="cd02068">
    <property type="entry name" value="radical_SAM_B12_BD"/>
    <property type="match status" value="1"/>
</dbReference>
<dbReference type="KEGG" id="aar:Acear_1401"/>
<dbReference type="Proteomes" id="UP000001661">
    <property type="component" value="Chromosome"/>
</dbReference>
<sequence length="569" mass="65738">MSKPDLILLHPPSVYDFREKSIFYGPISDLIPSSPIFEMYPLGLLTIQSYLEKKGYNVRIVNLALKMMKNNDFNVRKFISNLNPKAFGIDLHWLPHAHGSLEIAKIVKEEHSKIPTIFGGLSSTYFHKELIDYPQVNYVLRGDSTEEPFYDLLQAIERETSLQKVPNLTWKDSKEETVVNSLDFNPPTLDHADLGIDTMIKNVFKYRDLESVIPFHGWLKNPITTVISVKGCRQGCITCGRSKYSNECYNERQGPIFRSPDSMIKNIKEIINFSRGPIFIVGDIRQAGRDYAEELLDKLSRINCKNEIVFELFRPAARDFLEKINDSVTNWSLELSPESHSEEVRKAQNGTAIYTNEEMEQTLDIATNLDCNRIDVFFMIGLPKQTAKSVEETIDYCEYLFQKYDTKLSCFISPMGPFLDPGSLAFEEPEKMGYKKFAHTLEDHRKRLTNSSWEEILSYETEWMTKKEIVEQTYKAGDKLNKLKSKYDRIDNQTSQRINKRIKQAKKLKKYLDREKKDLKISGDFNLKGEIDKFSISTVCEKSELDWPTTFGKFKILGGIKSLVSHFLS</sequence>
<organism evidence="9 10">
    <name type="scientific">Acetohalobium arabaticum (strain ATCC 49924 / DSM 5501 / Z-7288)</name>
    <dbReference type="NCBI Taxonomy" id="574087"/>
    <lineage>
        <taxon>Bacteria</taxon>
        <taxon>Bacillati</taxon>
        <taxon>Bacillota</taxon>
        <taxon>Clostridia</taxon>
        <taxon>Halanaerobiales</taxon>
        <taxon>Halobacteroidaceae</taxon>
        <taxon>Acetohalobium</taxon>
    </lineage>
</organism>
<evidence type="ECO:0000313" key="9">
    <source>
        <dbReference type="EMBL" id="ADL12911.1"/>
    </source>
</evidence>
<keyword evidence="3" id="KW-0808">Transferase</keyword>
<dbReference type="eggNOG" id="COG1032">
    <property type="taxonomic scope" value="Bacteria"/>
</dbReference>
<gene>
    <name evidence="9" type="ordered locus">Acear_1401</name>
</gene>
<dbReference type="SMART" id="SM00729">
    <property type="entry name" value="Elp3"/>
    <property type="match status" value="1"/>
</dbReference>
<dbReference type="InterPro" id="IPR051198">
    <property type="entry name" value="BchE-like"/>
</dbReference>
<reference evidence="9 10" key="1">
    <citation type="journal article" date="2010" name="Stand. Genomic Sci.">
        <title>Complete genome sequence of Acetohalobium arabaticum type strain (Z-7288).</title>
        <authorList>
            <person name="Sikorski J."/>
            <person name="Lapidus A."/>
            <person name="Chertkov O."/>
            <person name="Lucas S."/>
            <person name="Copeland A."/>
            <person name="Glavina Del Rio T."/>
            <person name="Nolan M."/>
            <person name="Tice H."/>
            <person name="Cheng J.F."/>
            <person name="Han C."/>
            <person name="Brambilla E."/>
            <person name="Pitluck S."/>
            <person name="Liolios K."/>
            <person name="Ivanova N."/>
            <person name="Mavromatis K."/>
            <person name="Mikhailova N."/>
            <person name="Pati A."/>
            <person name="Bruce D."/>
            <person name="Detter C."/>
            <person name="Tapia R."/>
            <person name="Goodwin L."/>
            <person name="Chen A."/>
            <person name="Palaniappan K."/>
            <person name="Land M."/>
            <person name="Hauser L."/>
            <person name="Chang Y.J."/>
            <person name="Jeffries C.D."/>
            <person name="Rohde M."/>
            <person name="Goker M."/>
            <person name="Spring S."/>
            <person name="Woyke T."/>
            <person name="Bristow J."/>
            <person name="Eisen J.A."/>
            <person name="Markowitz V."/>
            <person name="Hugenholtz P."/>
            <person name="Kyrpides N.C."/>
            <person name="Klenk H.P."/>
        </authorList>
    </citation>
    <scope>NUCLEOTIDE SEQUENCE [LARGE SCALE GENOMIC DNA]</scope>
    <source>
        <strain evidence="10">ATCC 49924 / DSM 5501 / Z-7288</strain>
    </source>
</reference>
<evidence type="ECO:0000256" key="5">
    <source>
        <dbReference type="ARBA" id="ARBA00022723"/>
    </source>
</evidence>